<dbReference type="SUPFAM" id="SSF51261">
    <property type="entry name" value="Duplicated hybrid motif"/>
    <property type="match status" value="1"/>
</dbReference>
<dbReference type="InterPro" id="IPR011055">
    <property type="entry name" value="Dup_hybrid_motif"/>
</dbReference>
<keyword evidence="2" id="KW-0175">Coiled coil</keyword>
<evidence type="ECO:0000259" key="4">
    <source>
        <dbReference type="Pfam" id="PF01551"/>
    </source>
</evidence>
<evidence type="ECO:0000256" key="2">
    <source>
        <dbReference type="SAM" id="Coils"/>
    </source>
</evidence>
<feature type="domain" description="M23ase beta-sheet core" evidence="4">
    <location>
        <begin position="179"/>
        <end position="273"/>
    </location>
</feature>
<keyword evidence="1 3" id="KW-0732">Signal</keyword>
<evidence type="ECO:0000313" key="5">
    <source>
        <dbReference type="EMBL" id="QKG81145.1"/>
    </source>
</evidence>
<reference evidence="5 6" key="1">
    <citation type="submission" date="2019-07" db="EMBL/GenBank/DDBJ databases">
        <title>Thalassofilum flectens gen. nov., sp. nov., a novel moderate thermophilic anaerobe from a shallow sea hot spring in Kunashir Island (Russia), representing a new family in the order Bacteroidales, and proposal of Thalassofilacea fam. nov.</title>
        <authorList>
            <person name="Kochetkova T.V."/>
            <person name="Podosokorskaya O.A."/>
            <person name="Novikov A."/>
            <person name="Elcheninov A.G."/>
            <person name="Toshchakov S.V."/>
            <person name="Kublanov I.V."/>
        </authorList>
    </citation>
    <scope>NUCLEOTIDE SEQUENCE [LARGE SCALE GENOMIC DNA]</scope>
    <source>
        <strain evidence="5 6">38-H</strain>
    </source>
</reference>
<dbReference type="Pfam" id="PF01551">
    <property type="entry name" value="Peptidase_M23"/>
    <property type="match status" value="1"/>
</dbReference>
<dbReference type="KEGG" id="ttz:FHG85_13000"/>
<evidence type="ECO:0000256" key="1">
    <source>
        <dbReference type="ARBA" id="ARBA00022729"/>
    </source>
</evidence>
<dbReference type="InterPro" id="IPR050570">
    <property type="entry name" value="Cell_wall_metabolism_enzyme"/>
</dbReference>
<dbReference type="InterPro" id="IPR016047">
    <property type="entry name" value="M23ase_b-sheet_dom"/>
</dbReference>
<protein>
    <submittedName>
        <fullName evidence="5">Peptidoglycan DD-metalloendopeptidase family protein</fullName>
    </submittedName>
</protein>
<dbReference type="PANTHER" id="PTHR21666:SF289">
    <property type="entry name" value="L-ALA--D-GLU ENDOPEPTIDASE"/>
    <property type="match status" value="1"/>
</dbReference>
<dbReference type="AlphaFoldDB" id="A0A7D4CSX0"/>
<dbReference type="CDD" id="cd12797">
    <property type="entry name" value="M23_peptidase"/>
    <property type="match status" value="1"/>
</dbReference>
<name>A0A7D4CSX0_9BACT</name>
<dbReference type="EMBL" id="CP041345">
    <property type="protein sequence ID" value="QKG81145.1"/>
    <property type="molecule type" value="Genomic_DNA"/>
</dbReference>
<keyword evidence="6" id="KW-1185">Reference proteome</keyword>
<accession>A0A7D4CSX0</accession>
<gene>
    <name evidence="5" type="ORF">FHG85_13000</name>
</gene>
<dbReference type="RefSeq" id="WP_173076616.1">
    <property type="nucleotide sequence ID" value="NZ_CP041345.1"/>
</dbReference>
<organism evidence="5 6">
    <name type="scientific">Tenuifilum thalassicum</name>
    <dbReference type="NCBI Taxonomy" id="2590900"/>
    <lineage>
        <taxon>Bacteria</taxon>
        <taxon>Pseudomonadati</taxon>
        <taxon>Bacteroidota</taxon>
        <taxon>Bacteroidia</taxon>
        <taxon>Bacteroidales</taxon>
        <taxon>Tenuifilaceae</taxon>
        <taxon>Tenuifilum</taxon>
    </lineage>
</organism>
<proteinExistence type="predicted"/>
<dbReference type="GO" id="GO:0004222">
    <property type="term" value="F:metalloendopeptidase activity"/>
    <property type="evidence" value="ECO:0007669"/>
    <property type="project" value="TreeGrafter"/>
</dbReference>
<feature type="chain" id="PRO_5029900029" evidence="3">
    <location>
        <begin position="21"/>
        <end position="281"/>
    </location>
</feature>
<dbReference type="PANTHER" id="PTHR21666">
    <property type="entry name" value="PEPTIDASE-RELATED"/>
    <property type="match status" value="1"/>
</dbReference>
<dbReference type="FunFam" id="2.70.70.10:FF:000006">
    <property type="entry name" value="M23 family peptidase"/>
    <property type="match status" value="1"/>
</dbReference>
<sequence length="281" mass="32215">MKRFILLFALQNLLIINLFAQDKGKRELEADFEKFKQEQEQDFQNFKQKRQEELKQLELDYLNYYNEMMGLKNHYIKKKEPQKAEEVQDIIDFENSIAHALKYNIPERIKITTQPKKADNIKEPFVDNKTEIIPPNAAAKENKKVKDGIPVLTPVPKRLARITSPFGVRFHPVLHKPIKHNGVDFGCGRGAEVYASARGKVVLAKFSRSYGNYIIIEHEGGTSSVYAHLDKIKIRKGNIVKKGDIIGYSGSTGRSTGPHLHYEVRIKGIPVNPKDYLVETK</sequence>
<dbReference type="Gene3D" id="2.70.70.10">
    <property type="entry name" value="Glucose Permease (Domain IIA)"/>
    <property type="match status" value="1"/>
</dbReference>
<evidence type="ECO:0000256" key="3">
    <source>
        <dbReference type="SAM" id="SignalP"/>
    </source>
</evidence>
<feature type="signal peptide" evidence="3">
    <location>
        <begin position="1"/>
        <end position="20"/>
    </location>
</feature>
<feature type="coiled-coil region" evidence="2">
    <location>
        <begin position="36"/>
        <end position="67"/>
    </location>
</feature>
<dbReference type="Proteomes" id="UP000500961">
    <property type="component" value="Chromosome"/>
</dbReference>
<evidence type="ECO:0000313" key="6">
    <source>
        <dbReference type="Proteomes" id="UP000500961"/>
    </source>
</evidence>